<dbReference type="InterPro" id="IPR043502">
    <property type="entry name" value="DNA/RNA_pol_sf"/>
</dbReference>
<dbReference type="InterPro" id="IPR025960">
    <property type="entry name" value="RVT_N"/>
</dbReference>
<dbReference type="EMBL" id="KY709209">
    <property type="protein sequence ID" value="ARO90702.1"/>
    <property type="molecule type" value="Genomic_DNA"/>
</dbReference>
<dbReference type="SUPFAM" id="SSF56672">
    <property type="entry name" value="DNA/RNA polymerases"/>
    <property type="match status" value="1"/>
</dbReference>
<dbReference type="Pfam" id="PF08388">
    <property type="entry name" value="GIIM"/>
    <property type="match status" value="1"/>
</dbReference>
<gene>
    <name evidence="2" type="primary">petB</name>
</gene>
<dbReference type="GeneID" id="32887403"/>
<dbReference type="InterPro" id="IPR013597">
    <property type="entry name" value="Mat_intron_G2"/>
</dbReference>
<keyword evidence="2" id="KW-0934">Plastid</keyword>
<keyword evidence="2" id="KW-0548">Nucleotidyltransferase</keyword>
<dbReference type="RefSeq" id="YP_009370213.1">
    <property type="nucleotide sequence ID" value="NC_034787.1"/>
</dbReference>
<dbReference type="GO" id="GO:0003964">
    <property type="term" value="F:RNA-directed DNA polymerase activity"/>
    <property type="evidence" value="ECO:0007669"/>
    <property type="project" value="UniProtKB-KW"/>
</dbReference>
<evidence type="ECO:0000259" key="1">
    <source>
        <dbReference type="PROSITE" id="PS50878"/>
    </source>
</evidence>
<proteinExistence type="predicted"/>
<dbReference type="PANTHER" id="PTHR34047">
    <property type="entry name" value="NUCLEAR INTRON MATURASE 1, MITOCHONDRIAL-RELATED"/>
    <property type="match status" value="1"/>
</dbReference>
<dbReference type="PROSITE" id="PS50878">
    <property type="entry name" value="RT_POL"/>
    <property type="match status" value="1"/>
</dbReference>
<keyword evidence="2" id="KW-0695">RNA-directed DNA polymerase</keyword>
<geneLocation type="chloroplast" evidence="2"/>
<protein>
    <submittedName>
        <fullName evidence="2">Putative reverse transcriptase/maturase</fullName>
    </submittedName>
</protein>
<dbReference type="InterPro" id="IPR000477">
    <property type="entry name" value="RT_dom"/>
</dbReference>
<keyword evidence="2" id="KW-0808">Transferase</keyword>
<dbReference type="CDD" id="cd01651">
    <property type="entry name" value="RT_G2_intron"/>
    <property type="match status" value="1"/>
</dbReference>
<dbReference type="InterPro" id="IPR051083">
    <property type="entry name" value="GrpII_Intron_Splice-Mob/Def"/>
</dbReference>
<feature type="domain" description="Reverse transcriptase" evidence="1">
    <location>
        <begin position="1"/>
        <end position="329"/>
    </location>
</feature>
<dbReference type="PANTHER" id="PTHR34047:SF10">
    <property type="entry name" value="GROUP II INTRON-ASSOCIATED OPEN READING FRAME"/>
    <property type="match status" value="1"/>
</dbReference>
<dbReference type="AlphaFoldDB" id="A0A1Y9TM46"/>
<reference evidence="2" key="1">
    <citation type="submission" date="2017-03" db="EMBL/GenBank/DDBJ databases">
        <title>The new red algal subphylum Proteorhodophytina comprises the largest and most divergent plastid genomes known.</title>
        <authorList>
            <person name="Munoz-Gomez S.A."/>
            <person name="Mejia-Franco F.G."/>
            <person name="Durnin K."/>
            <person name="Morgan C."/>
            <person name="Grisdale C.J."/>
            <person name="Archibald J.M."/>
            <person name="Slamovits C.H."/>
        </authorList>
    </citation>
    <scope>NUCLEOTIDE SEQUENCE</scope>
    <source>
        <strain evidence="2">NIES-2742</strain>
    </source>
</reference>
<organism evidence="2">
    <name type="scientific">Bulboplastis apyrenoidosa</name>
    <dbReference type="NCBI Taxonomy" id="1070855"/>
    <lineage>
        <taxon>Eukaryota</taxon>
        <taxon>Rhodophyta</taxon>
        <taxon>Rhodellophyceae</taxon>
        <taxon>Dixoniellales</taxon>
        <taxon>Dixoniellaceae</taxon>
        <taxon>Bulboplastis</taxon>
    </lineage>
</organism>
<accession>A0A1Y9TM46</accession>
<name>A0A1Y9TM46_9RHOD</name>
<keyword evidence="2" id="KW-0150">Chloroplast</keyword>
<dbReference type="Pfam" id="PF13655">
    <property type="entry name" value="RVT_N"/>
    <property type="match status" value="1"/>
</dbReference>
<dbReference type="Pfam" id="PF00078">
    <property type="entry name" value="RVT_1"/>
    <property type="match status" value="1"/>
</dbReference>
<sequence length="470" mass="55322">MSLNINSWQDIPWLTVEQTVFRLQLRIYKASAKGKHEKMYKLQKLLISSYHAKYYAVRKVTQENIGKKTLSIDNVLMKTKTKRLALANRLTLDGKVMPILRQYIPQQDDNQCSLTISIIEDHCKQMLAYLALSPQWKAKFEEHDYGFKADRSMLNAIQGICLGIKRKPKWVLDVDIQQCFPTISHDSLLDKCKTYSRIRKQIRAWLKAGIMEDGYYLISKMSKPTGSVISTLLAQIALHGLRYKLDTYLNRIAGFQKAFGCSLTYVRYADDFLFMHYDRKVLEKVCQITFTFLKPLGLELNPIKTRIVHTLKNAADGTPPGFFFLACKIFQRKQRVRKYGMDTKGFSKRDYVTFIKHSSNRIDVYRKKLRETIRRYTGVKQEILIYRLNPLIRGWVSSKQTQISSKNFQALDSYVYKHLWNWARRRHPKMSKYKLKALYWHILGNNFWVFGVKKDKEIKLQIQKHSKINI</sequence>
<evidence type="ECO:0000313" key="2">
    <source>
        <dbReference type="EMBL" id="ARO90702.1"/>
    </source>
</evidence>